<proteinExistence type="predicted"/>
<dbReference type="AlphaFoldDB" id="A0AAV0ZQ71"/>
<dbReference type="EMBL" id="OX451737">
    <property type="protein sequence ID" value="CAI8598097.1"/>
    <property type="molecule type" value="Genomic_DNA"/>
</dbReference>
<name>A0AAV0ZQ71_VICFA</name>
<reference evidence="1 2" key="1">
    <citation type="submission" date="2023-01" db="EMBL/GenBank/DDBJ databases">
        <authorList>
            <person name="Kreplak J."/>
        </authorList>
    </citation>
    <scope>NUCLEOTIDE SEQUENCE [LARGE SCALE GENOMIC DNA]</scope>
</reference>
<keyword evidence="2" id="KW-1185">Reference proteome</keyword>
<accession>A0AAV0ZQ71</accession>
<gene>
    <name evidence="1" type="ORF">VFH_II112000</name>
</gene>
<evidence type="ECO:0000313" key="2">
    <source>
        <dbReference type="Proteomes" id="UP001157006"/>
    </source>
</evidence>
<sequence length="123" mass="14612">MFFSEPYDEDLTAINTLTVLRIFYFYCSSFFRTYNEGRRRVLEDVRTFQFPFISYSILEQRTGFRGFFWKAARVGERLSPWLCLRLLNRGIHSIALLQFCMLHSLQIYNTQCSGICGMCLLFP</sequence>
<organism evidence="1 2">
    <name type="scientific">Vicia faba</name>
    <name type="common">Broad bean</name>
    <name type="synonym">Faba vulgaris</name>
    <dbReference type="NCBI Taxonomy" id="3906"/>
    <lineage>
        <taxon>Eukaryota</taxon>
        <taxon>Viridiplantae</taxon>
        <taxon>Streptophyta</taxon>
        <taxon>Embryophyta</taxon>
        <taxon>Tracheophyta</taxon>
        <taxon>Spermatophyta</taxon>
        <taxon>Magnoliopsida</taxon>
        <taxon>eudicotyledons</taxon>
        <taxon>Gunneridae</taxon>
        <taxon>Pentapetalae</taxon>
        <taxon>rosids</taxon>
        <taxon>fabids</taxon>
        <taxon>Fabales</taxon>
        <taxon>Fabaceae</taxon>
        <taxon>Papilionoideae</taxon>
        <taxon>50 kb inversion clade</taxon>
        <taxon>NPAAA clade</taxon>
        <taxon>Hologalegina</taxon>
        <taxon>IRL clade</taxon>
        <taxon>Fabeae</taxon>
        <taxon>Vicia</taxon>
    </lineage>
</organism>
<protein>
    <submittedName>
        <fullName evidence="1">Uncharacterized protein</fullName>
    </submittedName>
</protein>
<dbReference type="Proteomes" id="UP001157006">
    <property type="component" value="Chromosome 2"/>
</dbReference>
<evidence type="ECO:0000313" key="1">
    <source>
        <dbReference type="EMBL" id="CAI8598097.1"/>
    </source>
</evidence>